<proteinExistence type="predicted"/>
<comment type="caution">
    <text evidence="8">The sequence shown here is derived from an EMBL/GenBank/DDBJ whole genome shotgun (WGS) entry which is preliminary data.</text>
</comment>
<evidence type="ECO:0000256" key="4">
    <source>
        <dbReference type="ARBA" id="ARBA00023136"/>
    </source>
</evidence>
<dbReference type="AlphaFoldDB" id="A0A8J2S368"/>
<keyword evidence="9" id="KW-1185">Reference proteome</keyword>
<dbReference type="GO" id="GO:0055075">
    <property type="term" value="P:potassium ion homeostasis"/>
    <property type="evidence" value="ECO:0007669"/>
    <property type="project" value="TreeGrafter"/>
</dbReference>
<dbReference type="Proteomes" id="UP000789390">
    <property type="component" value="Unassembled WGS sequence"/>
</dbReference>
<dbReference type="InterPro" id="IPR004842">
    <property type="entry name" value="SLC12A_fam"/>
</dbReference>
<dbReference type="Pfam" id="PF03522">
    <property type="entry name" value="SLC12"/>
    <property type="match status" value="2"/>
</dbReference>
<dbReference type="GO" id="GO:0008511">
    <property type="term" value="F:sodium:potassium:chloride symporter activity"/>
    <property type="evidence" value="ECO:0007669"/>
    <property type="project" value="TreeGrafter"/>
</dbReference>
<keyword evidence="4 6" id="KW-0472">Membrane</keyword>
<evidence type="ECO:0000313" key="9">
    <source>
        <dbReference type="Proteomes" id="UP000789390"/>
    </source>
</evidence>
<dbReference type="GO" id="GO:1990573">
    <property type="term" value="P:potassium ion import across plasma membrane"/>
    <property type="evidence" value="ECO:0007669"/>
    <property type="project" value="TreeGrafter"/>
</dbReference>
<protein>
    <recommendedName>
        <fullName evidence="7">SLC12A transporter C-terminal domain-containing protein</fullName>
    </recommendedName>
</protein>
<evidence type="ECO:0000256" key="2">
    <source>
        <dbReference type="ARBA" id="ARBA00022692"/>
    </source>
</evidence>
<evidence type="ECO:0000256" key="6">
    <source>
        <dbReference type="SAM" id="Phobius"/>
    </source>
</evidence>
<dbReference type="GO" id="GO:0006884">
    <property type="term" value="P:cell volume homeostasis"/>
    <property type="evidence" value="ECO:0007669"/>
    <property type="project" value="TreeGrafter"/>
</dbReference>
<accession>A0A8J2S368</accession>
<keyword evidence="2 6" id="KW-0812">Transmembrane</keyword>
<keyword evidence="3 6" id="KW-1133">Transmembrane helix</keyword>
<name>A0A8J2S368_9CRUS</name>
<evidence type="ECO:0000313" key="8">
    <source>
        <dbReference type="EMBL" id="CAH0112011.1"/>
    </source>
</evidence>
<feature type="region of interest" description="Disordered" evidence="5">
    <location>
        <begin position="198"/>
        <end position="236"/>
    </location>
</feature>
<evidence type="ECO:0000259" key="7">
    <source>
        <dbReference type="Pfam" id="PF03522"/>
    </source>
</evidence>
<sequence length="436" mass="48903">MIDWRVALITLVIVFLFYFVVLYRKPDVNWGTSSQAMNLQDALNSIQELFHIEEHILALTGPPRSRPALVDFAICKKNSMLVCQNLLQDKLSTKNRADILQKSYKHLRTNDIKGFCSLIGNVDLPSGTSAMLEVVGVGKIKPNILLIGFKNDWRVCDQHSQASISPQYSHAGFSLHVGVAILRVSGGLDYSAVLGDSDQPFQGGEDGRPPSIILETPPGTPDAERRNTISDSPFVSKEKSLTRNSFTELIHSDRDADGNELPRYICNNITRFQKKQPEGSIDVRWLYDDGGLTLLLPYIISTRSHWSACQLRVFCTANAQEKVEKEREGMAALLNKLRINYADLVVITDLNKPPSPPRPENERINLQAKTDRHCRLRELVVDHSSDSNLVVMTLPMPRKEAVSAPMYMAWLETLTANMPPFLLVRGNQTSVLTFYA</sequence>
<dbReference type="EMBL" id="CAKKLH010000320">
    <property type="protein sequence ID" value="CAH0112011.1"/>
    <property type="molecule type" value="Genomic_DNA"/>
</dbReference>
<dbReference type="InterPro" id="IPR018491">
    <property type="entry name" value="SLC12_C"/>
</dbReference>
<feature type="domain" description="SLC12A transporter C-terminal" evidence="7">
    <location>
        <begin position="66"/>
        <end position="356"/>
    </location>
</feature>
<feature type="domain" description="SLC12A transporter C-terminal" evidence="7">
    <location>
        <begin position="360"/>
        <end position="436"/>
    </location>
</feature>
<evidence type="ECO:0000256" key="3">
    <source>
        <dbReference type="ARBA" id="ARBA00022989"/>
    </source>
</evidence>
<evidence type="ECO:0000256" key="5">
    <source>
        <dbReference type="SAM" id="MobiDB-lite"/>
    </source>
</evidence>
<dbReference type="GO" id="GO:0055078">
    <property type="term" value="P:sodium ion homeostasis"/>
    <property type="evidence" value="ECO:0007669"/>
    <property type="project" value="TreeGrafter"/>
</dbReference>
<dbReference type="OrthoDB" id="2020542at2759"/>
<gene>
    <name evidence="8" type="ORF">DGAL_LOCUS15670</name>
</gene>
<dbReference type="GO" id="GO:0055064">
    <property type="term" value="P:chloride ion homeostasis"/>
    <property type="evidence" value="ECO:0007669"/>
    <property type="project" value="TreeGrafter"/>
</dbReference>
<evidence type="ECO:0000256" key="1">
    <source>
        <dbReference type="ARBA" id="ARBA00004141"/>
    </source>
</evidence>
<organism evidence="8 9">
    <name type="scientific">Daphnia galeata</name>
    <dbReference type="NCBI Taxonomy" id="27404"/>
    <lineage>
        <taxon>Eukaryota</taxon>
        <taxon>Metazoa</taxon>
        <taxon>Ecdysozoa</taxon>
        <taxon>Arthropoda</taxon>
        <taxon>Crustacea</taxon>
        <taxon>Branchiopoda</taxon>
        <taxon>Diplostraca</taxon>
        <taxon>Cladocera</taxon>
        <taxon>Anomopoda</taxon>
        <taxon>Daphniidae</taxon>
        <taxon>Daphnia</taxon>
    </lineage>
</organism>
<dbReference type="PANTHER" id="PTHR11827:SF103">
    <property type="entry name" value="SODIUM CHLORIDE COTRANSPORTER 69, ISOFORM E"/>
    <property type="match status" value="1"/>
</dbReference>
<comment type="subcellular location">
    <subcellularLocation>
        <location evidence="1">Membrane</location>
        <topology evidence="1">Multi-pass membrane protein</topology>
    </subcellularLocation>
</comment>
<dbReference type="GO" id="GO:0016020">
    <property type="term" value="C:membrane"/>
    <property type="evidence" value="ECO:0007669"/>
    <property type="project" value="UniProtKB-SubCell"/>
</dbReference>
<dbReference type="PANTHER" id="PTHR11827">
    <property type="entry name" value="SOLUTE CARRIER FAMILY 12, CATION COTRANSPORTERS"/>
    <property type="match status" value="1"/>
</dbReference>
<feature type="transmembrane region" description="Helical" evidence="6">
    <location>
        <begin position="6"/>
        <end position="23"/>
    </location>
</feature>
<reference evidence="8" key="1">
    <citation type="submission" date="2021-11" db="EMBL/GenBank/DDBJ databases">
        <authorList>
            <person name="Schell T."/>
        </authorList>
    </citation>
    <scope>NUCLEOTIDE SEQUENCE</scope>
    <source>
        <strain evidence="8">M5</strain>
    </source>
</reference>